<organism evidence="1 2">
    <name type="scientific">Candidatus Magasanikbacteria bacterium RIFOXYD1_FULL_40_23</name>
    <dbReference type="NCBI Taxonomy" id="1798705"/>
    <lineage>
        <taxon>Bacteria</taxon>
        <taxon>Candidatus Magasanikiibacteriota</taxon>
    </lineage>
</organism>
<dbReference type="Gene3D" id="3.90.1640.10">
    <property type="entry name" value="inorganic pyrophosphatase (n-terminal core)"/>
    <property type="match status" value="2"/>
</dbReference>
<evidence type="ECO:0008006" key="3">
    <source>
        <dbReference type="Google" id="ProtNLM"/>
    </source>
</evidence>
<sequence length="382" mass="42649">MALSEIEQLRQILEKSQHILIVTSASQSTDSICGGVAWKKFLEKHHKQADIIVDNFVAPKNLNFLKGIEEIQPQISHLQKFILKVDISNVKIDTLSYDIKDNWLSIYLTPKQGTLTKNELRTAQSGLKYDLIITLNSQDLESLGSVFFNNTDLFYKVPIINFDNHPGNEHFGQINFVDLTATSVSENIYKTLMQISSHDIDADIATFLLTGMISQTQSFKTANVSPATLANASQLITMGADREKIVKNLYRTKSMASLRIWGTALTHMQSDSKLGLVWTTITKEDFARAGATEEELKGLSDELVNNSPEAKIILLLNENISGENKVHGFLCADKHHDAKTLLQSYQPEGNKRTATFSVSGKTIKEVELEVIEKIKKILLPSA</sequence>
<dbReference type="InterPro" id="IPR038763">
    <property type="entry name" value="DHH_sf"/>
</dbReference>
<accession>A0A1F6P8F6</accession>
<dbReference type="InterPro" id="IPR051319">
    <property type="entry name" value="Oligoribo/pAp-PDE_c-di-AMP_PDE"/>
</dbReference>
<dbReference type="EMBL" id="MFRA01000006">
    <property type="protein sequence ID" value="OGH92330.1"/>
    <property type="molecule type" value="Genomic_DNA"/>
</dbReference>
<protein>
    <recommendedName>
        <fullName evidence="3">DDH domain-containing protein</fullName>
    </recommendedName>
</protein>
<dbReference type="STRING" id="1798705.A2563_05090"/>
<proteinExistence type="predicted"/>
<dbReference type="PANTHER" id="PTHR47618">
    <property type="entry name" value="BIFUNCTIONAL OLIGORIBONUCLEASE AND PAP PHOSPHATASE NRNA"/>
    <property type="match status" value="1"/>
</dbReference>
<dbReference type="PANTHER" id="PTHR47618:SF1">
    <property type="entry name" value="BIFUNCTIONAL OLIGORIBONUCLEASE AND PAP PHOSPHATASE NRNA"/>
    <property type="match status" value="1"/>
</dbReference>
<dbReference type="Gene3D" id="3.10.310.30">
    <property type="match status" value="1"/>
</dbReference>
<dbReference type="AlphaFoldDB" id="A0A1F6P8F6"/>
<gene>
    <name evidence="1" type="ORF">A2563_05090</name>
</gene>
<evidence type="ECO:0000313" key="1">
    <source>
        <dbReference type="EMBL" id="OGH92330.1"/>
    </source>
</evidence>
<name>A0A1F6P8F6_9BACT</name>
<comment type="caution">
    <text evidence="1">The sequence shown here is derived from an EMBL/GenBank/DDBJ whole genome shotgun (WGS) entry which is preliminary data.</text>
</comment>
<reference evidence="1 2" key="1">
    <citation type="journal article" date="2016" name="Nat. Commun.">
        <title>Thousands of microbial genomes shed light on interconnected biogeochemical processes in an aquifer system.</title>
        <authorList>
            <person name="Anantharaman K."/>
            <person name="Brown C.T."/>
            <person name="Hug L.A."/>
            <person name="Sharon I."/>
            <person name="Castelle C.J."/>
            <person name="Probst A.J."/>
            <person name="Thomas B.C."/>
            <person name="Singh A."/>
            <person name="Wilkins M.J."/>
            <person name="Karaoz U."/>
            <person name="Brodie E.L."/>
            <person name="Williams K.H."/>
            <person name="Hubbard S.S."/>
            <person name="Banfield J.F."/>
        </authorList>
    </citation>
    <scope>NUCLEOTIDE SEQUENCE [LARGE SCALE GENOMIC DNA]</scope>
</reference>
<dbReference type="Proteomes" id="UP000176634">
    <property type="component" value="Unassembled WGS sequence"/>
</dbReference>
<dbReference type="SUPFAM" id="SSF64182">
    <property type="entry name" value="DHH phosphoesterases"/>
    <property type="match status" value="1"/>
</dbReference>
<evidence type="ECO:0000313" key="2">
    <source>
        <dbReference type="Proteomes" id="UP000176634"/>
    </source>
</evidence>